<accession>A0A0D2H9M3</accession>
<dbReference type="Proteomes" id="UP000053029">
    <property type="component" value="Unassembled WGS sequence"/>
</dbReference>
<keyword evidence="1" id="KW-0175">Coiled coil</keyword>
<feature type="compositionally biased region" description="Basic and acidic residues" evidence="2">
    <location>
        <begin position="541"/>
        <end position="550"/>
    </location>
</feature>
<dbReference type="RefSeq" id="XP_013285092.1">
    <property type="nucleotide sequence ID" value="XM_013429638.1"/>
</dbReference>
<reference evidence="3 4" key="1">
    <citation type="submission" date="2015-01" db="EMBL/GenBank/DDBJ databases">
        <title>The Genome Sequence of Fonsecaea pedrosoi CBS 271.37.</title>
        <authorList>
            <consortium name="The Broad Institute Genomics Platform"/>
            <person name="Cuomo C."/>
            <person name="de Hoog S."/>
            <person name="Gorbushina A."/>
            <person name="Stielow B."/>
            <person name="Teixiera M."/>
            <person name="Abouelleil A."/>
            <person name="Chapman S.B."/>
            <person name="Priest M."/>
            <person name="Young S.K."/>
            <person name="Wortman J."/>
            <person name="Nusbaum C."/>
            <person name="Birren B."/>
        </authorList>
    </citation>
    <scope>NUCLEOTIDE SEQUENCE [LARGE SCALE GENOMIC DNA]</scope>
    <source>
        <strain evidence="3 4">CBS 271.37</strain>
    </source>
</reference>
<dbReference type="VEuPathDB" id="FungiDB:Z517_04309"/>
<feature type="compositionally biased region" description="Low complexity" evidence="2">
    <location>
        <begin position="175"/>
        <end position="187"/>
    </location>
</feature>
<evidence type="ECO:0000313" key="3">
    <source>
        <dbReference type="EMBL" id="KIW81284.1"/>
    </source>
</evidence>
<proteinExistence type="predicted"/>
<feature type="coiled-coil region" evidence="1">
    <location>
        <begin position="559"/>
        <end position="630"/>
    </location>
</feature>
<evidence type="ECO:0000313" key="4">
    <source>
        <dbReference type="Proteomes" id="UP000053029"/>
    </source>
</evidence>
<keyword evidence="4" id="KW-1185">Reference proteome</keyword>
<feature type="compositionally biased region" description="Basic residues" evidence="2">
    <location>
        <begin position="1"/>
        <end position="10"/>
    </location>
</feature>
<evidence type="ECO:0000256" key="2">
    <source>
        <dbReference type="SAM" id="MobiDB-lite"/>
    </source>
</evidence>
<sequence length="883" mass="99151">MVGLRKKARGMLREISSPSLAPAPLRLSSSKTEPSDKSEVTDKKAATLATPSTIAESSPISPLSRTTTSAKGKKNAVENENVRSPTEPPLMPDHDPAASQSSESKASTRSQRAELDPFGDGNRLSQSATTIHELGDTSSSTKTSESRGGLFRLPISIGHSKPTAVDPAELPGDQPKPAYTKPTYKPAGPSEVDAMGDRTQSQADGQSSTGASRSTRATDDELYRLEKEIRRAAQGMVNDSDLDAAFKKRGTSGALKLLVETYEPLLAVEKDLDDLEDKIRAAMKGHVRTMEVNAEIRKRGTAGGLQLLLDQCQSALKAEQALRRVEESLRSANHDVRMTDLNNAHKAGGAEAMLALVVDDYQVKKSASLVLERVAGQIRKASPQTARKEVDNALKSREAGVESALGILVGAYQPYADAYKELTNIEGELRRAARETSWSQNVDIVLKKSGPEGALRLLIEHLQAKTEALRKMEGQYSGLEQSWKKLTGECHDLRQEQARHQTQMGELKSSHQARMIDVEKTWKGILEKQQRDAASQAQMAEQRHRSELDSRDTIHRNEIASWRATMQSAKEKHESEQKKLKDALLDTEKQIQLELDRIREEFETKEKESRKREMERIEQFRLETEELKGELVKRDHFKGLSDPEICTRFKKLAQEVNSFARIQWEKKREGRWPVQEYALRRSENPRKLKQQLVQGGIWMILRDKIFHSPFGVLGDEGQRIHREWTSEFGEDQGSEMPHWPEATEESETWRFDRIKDYWDAAKKPDSDASIRLKPAYDQSVTVTVDEIRNAVEAIATLSPHDIQLIREFVELAASFWLDVMAQKCRVYLIFPAQGTNPLIQRKPSTATLDLVIQPEVRRRGNAQGQRFAREQVVKGCEGQTTNY</sequence>
<feature type="region of interest" description="Disordered" evidence="2">
    <location>
        <begin position="529"/>
        <end position="550"/>
    </location>
</feature>
<feature type="compositionally biased region" description="Polar residues" evidence="2">
    <location>
        <begin position="123"/>
        <end position="143"/>
    </location>
</feature>
<dbReference type="EMBL" id="KN846971">
    <property type="protein sequence ID" value="KIW81284.1"/>
    <property type="molecule type" value="Genomic_DNA"/>
</dbReference>
<feature type="compositionally biased region" description="Low complexity" evidence="2">
    <location>
        <begin position="16"/>
        <end position="30"/>
    </location>
</feature>
<evidence type="ECO:0000256" key="1">
    <source>
        <dbReference type="SAM" id="Coils"/>
    </source>
</evidence>
<dbReference type="GeneID" id="25303799"/>
<organism evidence="3 4">
    <name type="scientific">Fonsecaea pedrosoi CBS 271.37</name>
    <dbReference type="NCBI Taxonomy" id="1442368"/>
    <lineage>
        <taxon>Eukaryota</taxon>
        <taxon>Fungi</taxon>
        <taxon>Dikarya</taxon>
        <taxon>Ascomycota</taxon>
        <taxon>Pezizomycotina</taxon>
        <taxon>Eurotiomycetes</taxon>
        <taxon>Chaetothyriomycetidae</taxon>
        <taxon>Chaetothyriales</taxon>
        <taxon>Herpotrichiellaceae</taxon>
        <taxon>Fonsecaea</taxon>
    </lineage>
</organism>
<dbReference type="AlphaFoldDB" id="A0A0D2H9M3"/>
<feature type="compositionally biased region" description="Polar residues" evidence="2">
    <location>
        <begin position="98"/>
        <end position="110"/>
    </location>
</feature>
<feature type="compositionally biased region" description="Basic and acidic residues" evidence="2">
    <location>
        <begin position="33"/>
        <end position="45"/>
    </location>
</feature>
<protein>
    <submittedName>
        <fullName evidence="3">Uncharacterized protein</fullName>
    </submittedName>
</protein>
<gene>
    <name evidence="3" type="ORF">Z517_04309</name>
</gene>
<dbReference type="OrthoDB" id="5430054at2759"/>
<feature type="region of interest" description="Disordered" evidence="2">
    <location>
        <begin position="1"/>
        <end position="220"/>
    </location>
</feature>
<name>A0A0D2H9M3_9EURO</name>
<dbReference type="HOGENOM" id="CLU_326258_0_0_1"/>
<feature type="compositionally biased region" description="Polar residues" evidence="2">
    <location>
        <begin position="49"/>
        <end position="70"/>
    </location>
</feature>